<reference evidence="2" key="1">
    <citation type="submission" date="2023-01" db="EMBL/GenBank/DDBJ databases">
        <title>Xenophilus mangrovi sp. nov., isolated from soil of Mangrove nature reserve.</title>
        <authorList>
            <person name="Xu S."/>
            <person name="Liu Z."/>
            <person name="Xu Y."/>
        </authorList>
    </citation>
    <scope>NUCLEOTIDE SEQUENCE</scope>
    <source>
        <strain evidence="2">YW8</strain>
    </source>
</reference>
<evidence type="ECO:0000313" key="2">
    <source>
        <dbReference type="EMBL" id="MDA7417848.1"/>
    </source>
</evidence>
<dbReference type="InterPro" id="IPR021139">
    <property type="entry name" value="NYN"/>
</dbReference>
<sequence>MTRDTALFIDADNVTAALADEAMRQLRKAGAAVSIRRAYGGDEKLGGMKDMLRRHAFKAFINHGKGTTDVALVVDVMDLLHAGALPDEVTIASSDADFAALAVRLREAGIRTVCFAHRQKSDEPALGRVYDEVVYDDMVLPVPAGVPASATMASVPAPVAPPVAVAKVPAPAPAPGSTEDVEQVRRILAVFPKWLPNTVRQLNQLGAPLRDAKIKTGNRPLHELFRKSPSFFKVMPATGPAKQVKLLQRPPAH</sequence>
<dbReference type="Gene3D" id="3.40.50.1010">
    <property type="entry name" value="5'-nuclease"/>
    <property type="match status" value="1"/>
</dbReference>
<evidence type="ECO:0000313" key="3">
    <source>
        <dbReference type="Proteomes" id="UP001212602"/>
    </source>
</evidence>
<dbReference type="RefSeq" id="WP_271429084.1">
    <property type="nucleotide sequence ID" value="NZ_JAQIPB010000007.1"/>
</dbReference>
<dbReference type="Pfam" id="PF01936">
    <property type="entry name" value="NYN"/>
    <property type="match status" value="1"/>
</dbReference>
<evidence type="ECO:0000259" key="1">
    <source>
        <dbReference type="Pfam" id="PF01936"/>
    </source>
</evidence>
<feature type="domain" description="NYN" evidence="1">
    <location>
        <begin position="5"/>
        <end position="133"/>
    </location>
</feature>
<dbReference type="PANTHER" id="PTHR35811">
    <property type="entry name" value="SLR1870 PROTEIN"/>
    <property type="match status" value="1"/>
</dbReference>
<accession>A0AAE3NAL0</accession>
<comment type="caution">
    <text evidence="2">The sequence shown here is derived from an EMBL/GenBank/DDBJ whole genome shotgun (WGS) entry which is preliminary data.</text>
</comment>
<dbReference type="GO" id="GO:0004540">
    <property type="term" value="F:RNA nuclease activity"/>
    <property type="evidence" value="ECO:0007669"/>
    <property type="project" value="InterPro"/>
</dbReference>
<protein>
    <submittedName>
        <fullName evidence="2">NYN domain-containing protein</fullName>
    </submittedName>
</protein>
<dbReference type="AlphaFoldDB" id="A0AAE3NAL0"/>
<dbReference type="Proteomes" id="UP001212602">
    <property type="component" value="Unassembled WGS sequence"/>
</dbReference>
<dbReference type="PANTHER" id="PTHR35811:SF1">
    <property type="entry name" value="HTH OST-TYPE DOMAIN-CONTAINING PROTEIN"/>
    <property type="match status" value="1"/>
</dbReference>
<name>A0AAE3NAL0_9BURK</name>
<dbReference type="CDD" id="cd11297">
    <property type="entry name" value="PIN_LabA-like_N_1"/>
    <property type="match status" value="1"/>
</dbReference>
<proteinExistence type="predicted"/>
<organism evidence="2 3">
    <name type="scientific">Xenophilus arseniciresistens</name>
    <dbReference type="NCBI Taxonomy" id="1283306"/>
    <lineage>
        <taxon>Bacteria</taxon>
        <taxon>Pseudomonadati</taxon>
        <taxon>Pseudomonadota</taxon>
        <taxon>Betaproteobacteria</taxon>
        <taxon>Burkholderiales</taxon>
        <taxon>Comamonadaceae</taxon>
        <taxon>Xenophilus</taxon>
    </lineage>
</organism>
<keyword evidence="3" id="KW-1185">Reference proteome</keyword>
<dbReference type="EMBL" id="JAQIPB010000007">
    <property type="protein sequence ID" value="MDA7417848.1"/>
    <property type="molecule type" value="Genomic_DNA"/>
</dbReference>
<gene>
    <name evidence="2" type="ORF">PGB34_15900</name>
</gene>